<feature type="region of interest" description="Disordered" evidence="1">
    <location>
        <begin position="374"/>
        <end position="407"/>
    </location>
</feature>
<feature type="region of interest" description="Disordered" evidence="1">
    <location>
        <begin position="79"/>
        <end position="226"/>
    </location>
</feature>
<feature type="compositionally biased region" description="Basic and acidic residues" evidence="1">
    <location>
        <begin position="21"/>
        <end position="37"/>
    </location>
</feature>
<dbReference type="AlphaFoldDB" id="A0A183BCZ2"/>
<dbReference type="OrthoDB" id="6260162at2759"/>
<feature type="region of interest" description="Disordered" evidence="1">
    <location>
        <begin position="264"/>
        <end position="309"/>
    </location>
</feature>
<feature type="compositionally biased region" description="Low complexity" evidence="1">
    <location>
        <begin position="287"/>
        <end position="297"/>
    </location>
</feature>
<dbReference type="EMBL" id="UZAN01067372">
    <property type="protein sequence ID" value="VDP94354.1"/>
    <property type="molecule type" value="Genomic_DNA"/>
</dbReference>
<protein>
    <submittedName>
        <fullName evidence="4">PEHE domain-containing protein</fullName>
    </submittedName>
</protein>
<name>A0A183BCZ2_9TREM</name>
<feature type="region of interest" description="Disordered" evidence="1">
    <location>
        <begin position="14"/>
        <end position="59"/>
    </location>
</feature>
<reference evidence="4" key="1">
    <citation type="submission" date="2016-06" db="UniProtKB">
        <authorList>
            <consortium name="WormBaseParasite"/>
        </authorList>
    </citation>
    <scope>IDENTIFICATION</scope>
</reference>
<evidence type="ECO:0000313" key="2">
    <source>
        <dbReference type="EMBL" id="VDP94354.1"/>
    </source>
</evidence>
<feature type="region of interest" description="Disordered" evidence="1">
    <location>
        <begin position="336"/>
        <end position="357"/>
    </location>
</feature>
<dbReference type="Proteomes" id="UP000272942">
    <property type="component" value="Unassembled WGS sequence"/>
</dbReference>
<reference evidence="2 3" key="2">
    <citation type="submission" date="2018-11" db="EMBL/GenBank/DDBJ databases">
        <authorList>
            <consortium name="Pathogen Informatics"/>
        </authorList>
    </citation>
    <scope>NUCLEOTIDE SEQUENCE [LARGE SCALE GENOMIC DNA]</scope>
    <source>
        <strain evidence="2 3">Egypt</strain>
    </source>
</reference>
<accession>A0A183BCZ2</accession>
<evidence type="ECO:0000313" key="4">
    <source>
        <dbReference type="WBParaSite" id="ECPE_0001712101-mRNA-1"/>
    </source>
</evidence>
<dbReference type="WBParaSite" id="ECPE_0001712101-mRNA-1">
    <property type="protein sequence ID" value="ECPE_0001712101-mRNA-1"/>
    <property type="gene ID" value="ECPE_0001712101"/>
</dbReference>
<feature type="compositionally biased region" description="Basic residues" evidence="1">
    <location>
        <begin position="158"/>
        <end position="172"/>
    </location>
</feature>
<evidence type="ECO:0000313" key="3">
    <source>
        <dbReference type="Proteomes" id="UP000272942"/>
    </source>
</evidence>
<proteinExistence type="predicted"/>
<evidence type="ECO:0000256" key="1">
    <source>
        <dbReference type="SAM" id="MobiDB-lite"/>
    </source>
</evidence>
<gene>
    <name evidence="2" type="ORF">ECPE_LOCUS17077</name>
</gene>
<sequence>MGSGLFQVVQAVKRKPKSKAITREKAPKLIAEPREQPLPKVNTDDQTMVPGVESKRRRTDTAEYIKKRFLYDVEDEARRLKNRKPRAPRLPTATVSAPRRSRLQMKQGWHNRTPSEEGLLPLRSRRGRRVKPKQDYSPMSHENEGSPNYAVEQASPRRLTKKRRGKRGRRKQVVPEPEVHQRRSTWELPDLFNADDNDQMDELSQAESSINDAHKQRFPDTTDLPNYSDVLLDSIPSRTTILGGTFDDHDRRKRALREHLRRCDQRKIRHRHPASPSLIQKGSNAFHHGSLLSPGHSSDAEPHPQDVMDFCTEPTADQFRRRQEFDEFEHTEDEYIQYPGSRAPSEEQNQTPHEELEEEELLAPELSLLAGQSGSLSNCGGSRRKSPVRPMQVLRTKSHSTVTSGPQAPILVSNSDENPFIFHSTVATAGGYSRQHPGGDDYMPTVFQSTVMEKNSEQTIGEAHFGLKAASVLRLPSSSNTGASAIAIRSIPEHTLQLPVSTEC</sequence>
<keyword evidence="3" id="KW-1185">Reference proteome</keyword>
<organism evidence="4">
    <name type="scientific">Echinostoma caproni</name>
    <dbReference type="NCBI Taxonomy" id="27848"/>
    <lineage>
        <taxon>Eukaryota</taxon>
        <taxon>Metazoa</taxon>
        <taxon>Spiralia</taxon>
        <taxon>Lophotrochozoa</taxon>
        <taxon>Platyhelminthes</taxon>
        <taxon>Trematoda</taxon>
        <taxon>Digenea</taxon>
        <taxon>Plagiorchiida</taxon>
        <taxon>Echinostomata</taxon>
        <taxon>Echinostomatoidea</taxon>
        <taxon>Echinostomatidae</taxon>
        <taxon>Echinostoma</taxon>
    </lineage>
</organism>